<dbReference type="InterPro" id="IPR003142">
    <property type="entry name" value="BPL_C"/>
</dbReference>
<dbReference type="PROSITE" id="PS51733">
    <property type="entry name" value="BPL_LPL_CATALYTIC"/>
    <property type="match status" value="1"/>
</dbReference>
<dbReference type="KEGG" id="thel:IG193_02450"/>
<dbReference type="InterPro" id="IPR004408">
    <property type="entry name" value="Biotin_CoA_COase_ligase"/>
</dbReference>
<proteinExistence type="predicted"/>
<dbReference type="InterPro" id="IPR004143">
    <property type="entry name" value="BPL_LPL_catalytic"/>
</dbReference>
<name>A0A7L9FK06_9CREN</name>
<dbReference type="CDD" id="cd16442">
    <property type="entry name" value="BPL"/>
    <property type="match status" value="1"/>
</dbReference>
<dbReference type="EMBL" id="CP062310">
    <property type="protein sequence ID" value="QOJ79343.1"/>
    <property type="molecule type" value="Genomic_DNA"/>
</dbReference>
<dbReference type="InterPro" id="IPR045864">
    <property type="entry name" value="aa-tRNA-synth_II/BPL/LPL"/>
</dbReference>
<keyword evidence="4" id="KW-1185">Reference proteome</keyword>
<accession>A0A7L9FK06</accession>
<dbReference type="NCBIfam" id="TIGR00121">
    <property type="entry name" value="birA_ligase"/>
    <property type="match status" value="1"/>
</dbReference>
<dbReference type="RefSeq" id="WP_192819315.1">
    <property type="nucleotide sequence ID" value="NZ_CP062310.1"/>
</dbReference>
<evidence type="ECO:0000313" key="4">
    <source>
        <dbReference type="Proteomes" id="UP000594121"/>
    </source>
</evidence>
<feature type="domain" description="BPL/LPL catalytic" evidence="2">
    <location>
        <begin position="3"/>
        <end position="187"/>
    </location>
</feature>
<dbReference type="PANTHER" id="PTHR12835:SF5">
    <property type="entry name" value="BIOTIN--PROTEIN LIGASE"/>
    <property type="match status" value="1"/>
</dbReference>
<evidence type="ECO:0000313" key="3">
    <source>
        <dbReference type="EMBL" id="QOJ79343.1"/>
    </source>
</evidence>
<protein>
    <submittedName>
        <fullName evidence="3">Biotin--[acetyl-CoA-carboxylase] ligase</fullName>
        <ecNumber evidence="3">6.3.4.15</ecNumber>
    </submittedName>
</protein>
<dbReference type="Gene3D" id="3.30.930.10">
    <property type="entry name" value="Bira Bifunctional Protein, Domain 2"/>
    <property type="match status" value="1"/>
</dbReference>
<dbReference type="InParanoid" id="A0A7L9FK06"/>
<dbReference type="Proteomes" id="UP000594121">
    <property type="component" value="Chromosome"/>
</dbReference>
<organism evidence="3 4">
    <name type="scientific">Infirmifilum lucidum</name>
    <dbReference type="NCBI Taxonomy" id="2776706"/>
    <lineage>
        <taxon>Archaea</taxon>
        <taxon>Thermoproteota</taxon>
        <taxon>Thermoprotei</taxon>
        <taxon>Thermofilales</taxon>
        <taxon>Thermofilaceae</taxon>
        <taxon>Infirmifilum</taxon>
    </lineage>
</organism>
<keyword evidence="1 3" id="KW-0436">Ligase</keyword>
<dbReference type="EC" id="6.3.4.15" evidence="3"/>
<dbReference type="GO" id="GO:0005737">
    <property type="term" value="C:cytoplasm"/>
    <property type="evidence" value="ECO:0007669"/>
    <property type="project" value="TreeGrafter"/>
</dbReference>
<dbReference type="GO" id="GO:0004077">
    <property type="term" value="F:biotin--[biotin carboxyl-carrier protein] ligase activity"/>
    <property type="evidence" value="ECO:0007669"/>
    <property type="project" value="UniProtKB-EC"/>
</dbReference>
<dbReference type="Pfam" id="PF02237">
    <property type="entry name" value="BPL_C"/>
    <property type="match status" value="1"/>
</dbReference>
<dbReference type="Gene3D" id="2.30.30.100">
    <property type="match status" value="1"/>
</dbReference>
<evidence type="ECO:0000256" key="1">
    <source>
        <dbReference type="ARBA" id="ARBA00022598"/>
    </source>
</evidence>
<dbReference type="SUPFAM" id="SSF55681">
    <property type="entry name" value="Class II aaRS and biotin synthetases"/>
    <property type="match status" value="1"/>
</dbReference>
<dbReference type="PANTHER" id="PTHR12835">
    <property type="entry name" value="BIOTIN PROTEIN LIGASE"/>
    <property type="match status" value="1"/>
</dbReference>
<dbReference type="Pfam" id="PF03099">
    <property type="entry name" value="BPL_LplA_LipB"/>
    <property type="match status" value="1"/>
</dbReference>
<evidence type="ECO:0000259" key="2">
    <source>
        <dbReference type="PROSITE" id="PS51733"/>
    </source>
</evidence>
<sequence length="258" mass="28221">MEESVREKLRSLWPGLETHFAETCRESSQDIARRLLRPGRPCLVVCSEILEARGRMGRKWLAPRGGLWFSLALGPLQLENLGLLALACGVSVAKAIARLTGLEVRLKWPNDVLVRERKVAGILVEAFQAEGGLVYVLGVGVNVNNLLPGEMAGVATSLVYETENPPERGTLLVEILASLREYLQEIVEGHVERVISDYRGLSATIGQRVRVRLPGGVELEGKAVDVDEAGRLVVETMRGVFSVEAGDVEHLRHTDIGS</sequence>
<dbReference type="AlphaFoldDB" id="A0A7L9FK06"/>
<dbReference type="GeneID" id="59148720"/>
<reference evidence="3 4" key="1">
    <citation type="submission" date="2020-10" db="EMBL/GenBank/DDBJ databases">
        <title>Thermofilum lucidum 3507LT sp. nov. a novel member of Thermofilaceae family isolated from Chile hot spring, and proposal of description order Thermofilales.</title>
        <authorList>
            <person name="Zayulina K.S."/>
            <person name="Elcheninov A.G."/>
            <person name="Toshchakov S.V."/>
            <person name="Kublanov I.V."/>
        </authorList>
    </citation>
    <scope>NUCLEOTIDE SEQUENCE [LARGE SCALE GENOMIC DNA]</scope>
    <source>
        <strain evidence="3 4">3507LT</strain>
    </source>
</reference>
<gene>
    <name evidence="3" type="ORF">IG193_02450</name>
</gene>